<dbReference type="KEGG" id="huw:FPZ11_17260"/>
<accession>A0A5B8M8B8</accession>
<dbReference type="OrthoDB" id="2594539at2"/>
<organism evidence="1 2">
    <name type="scientific">Humibacter ginsenosidimutans</name>
    <dbReference type="NCBI Taxonomy" id="2599293"/>
    <lineage>
        <taxon>Bacteria</taxon>
        <taxon>Bacillati</taxon>
        <taxon>Actinomycetota</taxon>
        <taxon>Actinomycetes</taxon>
        <taxon>Micrococcales</taxon>
        <taxon>Microbacteriaceae</taxon>
        <taxon>Humibacter</taxon>
    </lineage>
</organism>
<evidence type="ECO:0000313" key="1">
    <source>
        <dbReference type="EMBL" id="QDZ16274.1"/>
    </source>
</evidence>
<evidence type="ECO:0000313" key="2">
    <source>
        <dbReference type="Proteomes" id="UP000320216"/>
    </source>
</evidence>
<sequence>MTLCEFGHVATSGALVAAGMSRRSVARLAADATVWRPRRGTLACAHLSGDARLAVQLGARLDCLSVLREKKVWTGHDARLHLRLPRGGRLVRPDLLPEGTHIHWSDASAGHDRLRVSMSTALRRAMTCFDDPDDVVAALESARHLKTISSATFHKLIDSAPIRLGPALALAQEGPQSGYETKARLRLQRAGFRVRAQVFIPGVGHVDNLINNVVDLETDGREFHESSFESDRRRDLAAEWIGIRTLRVPAAMVDTDWDYIEETIGRMVRDAS</sequence>
<name>A0A5B8M8B8_9MICO</name>
<protein>
    <recommendedName>
        <fullName evidence="3">DUF559 domain-containing protein</fullName>
    </recommendedName>
</protein>
<proteinExistence type="predicted"/>
<dbReference type="Proteomes" id="UP000320216">
    <property type="component" value="Chromosome"/>
</dbReference>
<dbReference type="EMBL" id="CP042305">
    <property type="protein sequence ID" value="QDZ16274.1"/>
    <property type="molecule type" value="Genomic_DNA"/>
</dbReference>
<dbReference type="RefSeq" id="WP_146322278.1">
    <property type="nucleotide sequence ID" value="NZ_CP042305.1"/>
</dbReference>
<gene>
    <name evidence="1" type="ORF">FPZ11_17260</name>
</gene>
<dbReference type="AlphaFoldDB" id="A0A5B8M8B8"/>
<evidence type="ECO:0008006" key="3">
    <source>
        <dbReference type="Google" id="ProtNLM"/>
    </source>
</evidence>
<keyword evidence="2" id="KW-1185">Reference proteome</keyword>
<reference evidence="1 2" key="1">
    <citation type="submission" date="2019-07" db="EMBL/GenBank/DDBJ databases">
        <title>Full genome sequence of Humibacter sp. WJ7-1.</title>
        <authorList>
            <person name="Im W.-T."/>
        </authorList>
    </citation>
    <scope>NUCLEOTIDE SEQUENCE [LARGE SCALE GENOMIC DNA]</scope>
    <source>
        <strain evidence="1 2">WJ7-1</strain>
    </source>
</reference>